<dbReference type="EMBL" id="JAACJJ010000028">
    <property type="protein sequence ID" value="KAF5321362.1"/>
    <property type="molecule type" value="Genomic_DNA"/>
</dbReference>
<dbReference type="AlphaFoldDB" id="A0A8H5BDL4"/>
<evidence type="ECO:0000313" key="3">
    <source>
        <dbReference type="Proteomes" id="UP000567179"/>
    </source>
</evidence>
<name>A0A8H5BDL4_9AGAR</name>
<reference evidence="2 3" key="1">
    <citation type="journal article" date="2020" name="ISME J.">
        <title>Uncovering the hidden diversity of litter-decomposition mechanisms in mushroom-forming fungi.</title>
        <authorList>
            <person name="Floudas D."/>
            <person name="Bentzer J."/>
            <person name="Ahren D."/>
            <person name="Johansson T."/>
            <person name="Persson P."/>
            <person name="Tunlid A."/>
        </authorList>
    </citation>
    <scope>NUCLEOTIDE SEQUENCE [LARGE SCALE GENOMIC DNA]</scope>
    <source>
        <strain evidence="2 3">CBS 101986</strain>
    </source>
</reference>
<gene>
    <name evidence="2" type="ORF">D9619_001104</name>
</gene>
<dbReference type="OrthoDB" id="2940489at2759"/>
<feature type="compositionally biased region" description="Basic and acidic residues" evidence="1">
    <location>
        <begin position="1"/>
        <end position="14"/>
    </location>
</feature>
<proteinExistence type="predicted"/>
<sequence length="130" mass="14676">MSSIHRDPSLRRDQASPPSPIHYHSTAPSTVTMPGFRIRSAANFNDEPGLQVFVSKYTNENGSVAWYNVAPNFNDVALSSWNRNAGFETVVFRNQWGKNRAFYLQVVEGQVAEVTFFGMERDISINYVKA</sequence>
<protein>
    <submittedName>
        <fullName evidence="2">Uncharacterized protein</fullName>
    </submittedName>
</protein>
<feature type="region of interest" description="Disordered" evidence="1">
    <location>
        <begin position="1"/>
        <end position="28"/>
    </location>
</feature>
<evidence type="ECO:0000256" key="1">
    <source>
        <dbReference type="SAM" id="MobiDB-lite"/>
    </source>
</evidence>
<dbReference type="Proteomes" id="UP000567179">
    <property type="component" value="Unassembled WGS sequence"/>
</dbReference>
<evidence type="ECO:0000313" key="2">
    <source>
        <dbReference type="EMBL" id="KAF5321362.1"/>
    </source>
</evidence>
<accession>A0A8H5BDL4</accession>
<comment type="caution">
    <text evidence="2">The sequence shown here is derived from an EMBL/GenBank/DDBJ whole genome shotgun (WGS) entry which is preliminary data.</text>
</comment>
<keyword evidence="3" id="KW-1185">Reference proteome</keyword>
<organism evidence="2 3">
    <name type="scientific">Psilocybe cf. subviscida</name>
    <dbReference type="NCBI Taxonomy" id="2480587"/>
    <lineage>
        <taxon>Eukaryota</taxon>
        <taxon>Fungi</taxon>
        <taxon>Dikarya</taxon>
        <taxon>Basidiomycota</taxon>
        <taxon>Agaricomycotina</taxon>
        <taxon>Agaricomycetes</taxon>
        <taxon>Agaricomycetidae</taxon>
        <taxon>Agaricales</taxon>
        <taxon>Agaricineae</taxon>
        <taxon>Strophariaceae</taxon>
        <taxon>Psilocybe</taxon>
    </lineage>
</organism>